<evidence type="ECO:0000256" key="1">
    <source>
        <dbReference type="SAM" id="MobiDB-lite"/>
    </source>
</evidence>
<sequence length="99" mass="10976">MRPRKKRKGEDGILEPGDIKDTPGYLIPKTSFRTGGKQRKSSSCKKYSSFSTTTVVLGTLGRARDRACADSGCARVDHDPRRKNRFVEIDATLTDRSGD</sequence>
<dbReference type="AlphaFoldDB" id="A0A4C1VWV4"/>
<dbReference type="EMBL" id="BGZK01000422">
    <property type="protein sequence ID" value="GBP42699.1"/>
    <property type="molecule type" value="Genomic_DNA"/>
</dbReference>
<protein>
    <submittedName>
        <fullName evidence="2">Uncharacterized protein</fullName>
    </submittedName>
</protein>
<proteinExistence type="predicted"/>
<accession>A0A4C1VWV4</accession>
<reference evidence="2 3" key="1">
    <citation type="journal article" date="2019" name="Commun. Biol.">
        <title>The bagworm genome reveals a unique fibroin gene that provides high tensile strength.</title>
        <authorList>
            <person name="Kono N."/>
            <person name="Nakamura H."/>
            <person name="Ohtoshi R."/>
            <person name="Tomita M."/>
            <person name="Numata K."/>
            <person name="Arakawa K."/>
        </authorList>
    </citation>
    <scope>NUCLEOTIDE SEQUENCE [LARGE SCALE GENOMIC DNA]</scope>
</reference>
<dbReference type="Proteomes" id="UP000299102">
    <property type="component" value="Unassembled WGS sequence"/>
</dbReference>
<comment type="caution">
    <text evidence="2">The sequence shown here is derived from an EMBL/GenBank/DDBJ whole genome shotgun (WGS) entry which is preliminary data.</text>
</comment>
<organism evidence="2 3">
    <name type="scientific">Eumeta variegata</name>
    <name type="common">Bagworm moth</name>
    <name type="synonym">Eumeta japonica</name>
    <dbReference type="NCBI Taxonomy" id="151549"/>
    <lineage>
        <taxon>Eukaryota</taxon>
        <taxon>Metazoa</taxon>
        <taxon>Ecdysozoa</taxon>
        <taxon>Arthropoda</taxon>
        <taxon>Hexapoda</taxon>
        <taxon>Insecta</taxon>
        <taxon>Pterygota</taxon>
        <taxon>Neoptera</taxon>
        <taxon>Endopterygota</taxon>
        <taxon>Lepidoptera</taxon>
        <taxon>Glossata</taxon>
        <taxon>Ditrysia</taxon>
        <taxon>Tineoidea</taxon>
        <taxon>Psychidae</taxon>
        <taxon>Oiketicinae</taxon>
        <taxon>Eumeta</taxon>
    </lineage>
</organism>
<evidence type="ECO:0000313" key="2">
    <source>
        <dbReference type="EMBL" id="GBP42699.1"/>
    </source>
</evidence>
<gene>
    <name evidence="2" type="ORF">EVAR_21974_1</name>
</gene>
<keyword evidence="3" id="KW-1185">Reference proteome</keyword>
<feature type="region of interest" description="Disordered" evidence="1">
    <location>
        <begin position="1"/>
        <end position="44"/>
    </location>
</feature>
<evidence type="ECO:0000313" key="3">
    <source>
        <dbReference type="Proteomes" id="UP000299102"/>
    </source>
</evidence>
<name>A0A4C1VWV4_EUMVA</name>